<accession>A0A650CP60</accession>
<dbReference type="GeneID" id="42798446"/>
<dbReference type="PANTHER" id="PTHR42685">
    <property type="entry name" value="GERANYLGERANYL DIPHOSPHATE REDUCTASE"/>
    <property type="match status" value="1"/>
</dbReference>
<evidence type="ECO:0008006" key="3">
    <source>
        <dbReference type="Google" id="ProtNLM"/>
    </source>
</evidence>
<dbReference type="EMBL" id="CP045483">
    <property type="protein sequence ID" value="QGR19442.1"/>
    <property type="molecule type" value="Genomic_DNA"/>
</dbReference>
<gene>
    <name evidence="1" type="ORF">D1868_05210</name>
</gene>
<dbReference type="AlphaFoldDB" id="A0A650CP60"/>
<name>A0A650CP60_9CREN</name>
<organism evidence="1 2">
    <name type="scientific">Stygiolobus azoricus</name>
    <dbReference type="NCBI Taxonomy" id="41675"/>
    <lineage>
        <taxon>Archaea</taxon>
        <taxon>Thermoproteota</taxon>
        <taxon>Thermoprotei</taxon>
        <taxon>Sulfolobales</taxon>
        <taxon>Sulfolobaceae</taxon>
        <taxon>Stygiolobus</taxon>
    </lineage>
</organism>
<dbReference type="InterPro" id="IPR050407">
    <property type="entry name" value="Geranylgeranyl_reductase"/>
</dbReference>
<dbReference type="OrthoDB" id="36416at2157"/>
<proteinExistence type="predicted"/>
<evidence type="ECO:0000313" key="2">
    <source>
        <dbReference type="Proteomes" id="UP000423396"/>
    </source>
</evidence>
<dbReference type="Gene3D" id="3.50.50.60">
    <property type="entry name" value="FAD/NAD(P)-binding domain"/>
    <property type="match status" value="1"/>
</dbReference>
<dbReference type="KEGG" id="sazo:D1868_05210"/>
<evidence type="ECO:0000313" key="1">
    <source>
        <dbReference type="EMBL" id="QGR19442.1"/>
    </source>
</evidence>
<reference evidence="1 2" key="1">
    <citation type="submission" date="2019-10" db="EMBL/GenBank/DDBJ databases">
        <title>Genome Sequences from Six Type Strain Members of the Archaeal Family Sulfolobaceae: Acidianus ambivalens, Acidianus infernus, Metallosphaera prunae, Stygiolobus azoricus, Sulfolobus metallicus, and Sulfurisphaera ohwakuensis.</title>
        <authorList>
            <person name="Counts J.A."/>
            <person name="Kelly R.M."/>
        </authorList>
    </citation>
    <scope>NUCLEOTIDE SEQUENCE [LARGE SCALE GENOMIC DNA]</scope>
    <source>
        <strain evidence="1 2">FC6</strain>
    </source>
</reference>
<dbReference type="Proteomes" id="UP000423396">
    <property type="component" value="Chromosome"/>
</dbReference>
<dbReference type="RefSeq" id="WP_156006217.1">
    <property type="nucleotide sequence ID" value="NZ_CP045483.1"/>
</dbReference>
<protein>
    <recommendedName>
        <fullName evidence="3">NAD(P)/FAD-dependent oxidoreductase</fullName>
    </recommendedName>
</protein>
<dbReference type="InterPro" id="IPR036188">
    <property type="entry name" value="FAD/NAD-bd_sf"/>
</dbReference>
<sequence length="303" mass="34422">MAGLLTAYHVKDVSPVVFDRRYSVGKKCTGIISRSTFEKLNVSKEFLDREFKTILLHYKNKVIEIRTNVVRLNRVNLEKYLSENVSLRLKSDAKIVNESAVICNGEKIEGLVINASGWKGDAKWVKAIEYLTEPIDSEAIEVFFDDRNKAGFSWIVPLPYGTLIGAMGYKNPENFIPEINKKIIEKHGGGIPRPKPTYVRRGIGDVLGLIKIFTGGGIFSISEILPSIKKIVYEGDEKEHREKFKKLSKEIRKQQNILSLAEKVWSLALKFGFTVFNGKTLYANEEFDLHSLFVRRSLTPISH</sequence>
<keyword evidence="2" id="KW-1185">Reference proteome</keyword>
<dbReference type="PANTHER" id="PTHR42685:SF21">
    <property type="entry name" value="DEHYDROGENASE (FLAVOPROTEIN)-LIKE PROTEIN"/>
    <property type="match status" value="1"/>
</dbReference>